<feature type="domain" description="PIN" evidence="7">
    <location>
        <begin position="5"/>
        <end position="118"/>
    </location>
</feature>
<dbReference type="Gene3D" id="3.40.50.1010">
    <property type="entry name" value="5'-nuclease"/>
    <property type="match status" value="1"/>
</dbReference>
<dbReference type="RefSeq" id="WP_189225265.1">
    <property type="nucleotide sequence ID" value="NZ_BMRG01000009.1"/>
</dbReference>
<dbReference type="SUPFAM" id="SSF88723">
    <property type="entry name" value="PIN domain-like"/>
    <property type="match status" value="1"/>
</dbReference>
<dbReference type="InterPro" id="IPR022907">
    <property type="entry name" value="VapC_family"/>
</dbReference>
<dbReference type="InterPro" id="IPR044153">
    <property type="entry name" value="PIN_Pae0151-like"/>
</dbReference>
<evidence type="ECO:0000259" key="7">
    <source>
        <dbReference type="Pfam" id="PF01850"/>
    </source>
</evidence>
<evidence type="ECO:0000313" key="9">
    <source>
        <dbReference type="Proteomes" id="UP000639606"/>
    </source>
</evidence>
<gene>
    <name evidence="8" type="primary">vapC12</name>
    <name evidence="6" type="synonym">vapC</name>
    <name evidence="8" type="ORF">GCM10010185_44930</name>
</gene>
<dbReference type="Proteomes" id="UP000639606">
    <property type="component" value="Unassembled WGS sequence"/>
</dbReference>
<dbReference type="InterPro" id="IPR029060">
    <property type="entry name" value="PIN-like_dom_sf"/>
</dbReference>
<evidence type="ECO:0000256" key="5">
    <source>
        <dbReference type="ARBA" id="ARBA00022842"/>
    </source>
</evidence>
<evidence type="ECO:0000256" key="6">
    <source>
        <dbReference type="HAMAP-Rule" id="MF_00265"/>
    </source>
</evidence>
<dbReference type="GO" id="GO:0016787">
    <property type="term" value="F:hydrolase activity"/>
    <property type="evidence" value="ECO:0007669"/>
    <property type="project" value="UniProtKB-KW"/>
</dbReference>
<sequence length="134" mass="14882">MKTTIVVDCSALVEVVAGKSPERELLRRLMTSTASAPELIDAEAMSVLRRMERNLHLTPDDATFAMSRITASPVNRVPLRTLLRRAWELRHAVHTYDSLYLALAEELNVPLITCDAKLAGSNGHQVDIEVYPVS</sequence>
<keyword evidence="9" id="KW-1185">Reference proteome</keyword>
<organism evidence="8 9">
    <name type="scientific">Saccharothrix coeruleofusca</name>
    <dbReference type="NCBI Taxonomy" id="33919"/>
    <lineage>
        <taxon>Bacteria</taxon>
        <taxon>Bacillati</taxon>
        <taxon>Actinomycetota</taxon>
        <taxon>Actinomycetes</taxon>
        <taxon>Pseudonocardiales</taxon>
        <taxon>Pseudonocardiaceae</taxon>
        <taxon>Saccharothrix</taxon>
    </lineage>
</organism>
<comment type="function">
    <text evidence="6">Toxic component of a toxin-antitoxin (TA) system. An RNase.</text>
</comment>
<dbReference type="InterPro" id="IPR051619">
    <property type="entry name" value="TypeII_TA_RNase_PINc/VapC"/>
</dbReference>
<dbReference type="GO" id="GO:0000287">
    <property type="term" value="F:magnesium ion binding"/>
    <property type="evidence" value="ECO:0007669"/>
    <property type="project" value="UniProtKB-UniRule"/>
</dbReference>
<accession>A0A918EG98</accession>
<keyword evidence="4 6" id="KW-0378">Hydrolase</keyword>
<feature type="binding site" evidence="6">
    <location>
        <position position="97"/>
    </location>
    <ligand>
        <name>Mg(2+)</name>
        <dbReference type="ChEBI" id="CHEBI:18420"/>
    </ligand>
</feature>
<dbReference type="EC" id="3.1.-.-" evidence="6"/>
<keyword evidence="6" id="KW-0800">Toxin</keyword>
<dbReference type="PANTHER" id="PTHR35901:SF1">
    <property type="entry name" value="EXONUCLEASE VAPC9"/>
    <property type="match status" value="1"/>
</dbReference>
<comment type="caution">
    <text evidence="8">The sequence shown here is derived from an EMBL/GenBank/DDBJ whole genome shotgun (WGS) entry which is preliminary data.</text>
</comment>
<feature type="binding site" evidence="6">
    <location>
        <position position="8"/>
    </location>
    <ligand>
        <name>Mg(2+)</name>
        <dbReference type="ChEBI" id="CHEBI:18420"/>
    </ligand>
</feature>
<keyword evidence="5 6" id="KW-0460">Magnesium</keyword>
<comment type="similarity">
    <text evidence="6">Belongs to the PINc/VapC protein family.</text>
</comment>
<dbReference type="HAMAP" id="MF_00265">
    <property type="entry name" value="VapC_Nob1"/>
    <property type="match status" value="1"/>
</dbReference>
<evidence type="ECO:0000313" key="8">
    <source>
        <dbReference type="EMBL" id="GGP67091.1"/>
    </source>
</evidence>
<protein>
    <recommendedName>
        <fullName evidence="6">Ribonuclease VapC</fullName>
        <shortName evidence="6">RNase VapC</shortName>
        <ecNumber evidence="6">3.1.-.-</ecNumber>
    </recommendedName>
    <alternativeName>
        <fullName evidence="6">Toxin VapC</fullName>
    </alternativeName>
</protein>
<proteinExistence type="inferred from homology"/>
<evidence type="ECO:0000256" key="3">
    <source>
        <dbReference type="ARBA" id="ARBA00022723"/>
    </source>
</evidence>
<evidence type="ECO:0000256" key="2">
    <source>
        <dbReference type="ARBA" id="ARBA00022722"/>
    </source>
</evidence>
<name>A0A918EG98_9PSEU</name>
<dbReference type="AlphaFoldDB" id="A0A918EG98"/>
<keyword evidence="2 6" id="KW-0540">Nuclease</keyword>
<evidence type="ECO:0000256" key="4">
    <source>
        <dbReference type="ARBA" id="ARBA00022801"/>
    </source>
</evidence>
<reference evidence="8" key="1">
    <citation type="journal article" date="2014" name="Int. J. Syst. Evol. Microbiol.">
        <title>Complete genome sequence of Corynebacterium casei LMG S-19264T (=DSM 44701T), isolated from a smear-ripened cheese.</title>
        <authorList>
            <consortium name="US DOE Joint Genome Institute (JGI-PGF)"/>
            <person name="Walter F."/>
            <person name="Albersmeier A."/>
            <person name="Kalinowski J."/>
            <person name="Ruckert C."/>
        </authorList>
    </citation>
    <scope>NUCLEOTIDE SEQUENCE</scope>
    <source>
        <strain evidence="8">JCM 3313</strain>
    </source>
</reference>
<keyword evidence="3 6" id="KW-0479">Metal-binding</keyword>
<comment type="cofactor">
    <cofactor evidence="6">
        <name>Mg(2+)</name>
        <dbReference type="ChEBI" id="CHEBI:18420"/>
    </cofactor>
</comment>
<dbReference type="Pfam" id="PF01850">
    <property type="entry name" value="PIN"/>
    <property type="match status" value="1"/>
</dbReference>
<dbReference type="CDD" id="cd09873">
    <property type="entry name" value="PIN_Pae0151-like"/>
    <property type="match status" value="1"/>
</dbReference>
<dbReference type="InterPro" id="IPR002716">
    <property type="entry name" value="PIN_dom"/>
</dbReference>
<evidence type="ECO:0000256" key="1">
    <source>
        <dbReference type="ARBA" id="ARBA00022649"/>
    </source>
</evidence>
<dbReference type="PANTHER" id="PTHR35901">
    <property type="entry name" value="RIBONUCLEASE VAPC3"/>
    <property type="match status" value="1"/>
</dbReference>
<reference evidence="8" key="2">
    <citation type="submission" date="2020-09" db="EMBL/GenBank/DDBJ databases">
        <authorList>
            <person name="Sun Q."/>
            <person name="Ohkuma M."/>
        </authorList>
    </citation>
    <scope>NUCLEOTIDE SEQUENCE</scope>
    <source>
        <strain evidence="8">JCM 3313</strain>
    </source>
</reference>
<keyword evidence="1 6" id="KW-1277">Toxin-antitoxin system</keyword>
<dbReference type="GO" id="GO:0004540">
    <property type="term" value="F:RNA nuclease activity"/>
    <property type="evidence" value="ECO:0007669"/>
    <property type="project" value="InterPro"/>
</dbReference>
<dbReference type="EMBL" id="BMRG01000009">
    <property type="protein sequence ID" value="GGP67091.1"/>
    <property type="molecule type" value="Genomic_DNA"/>
</dbReference>
<dbReference type="GO" id="GO:0090729">
    <property type="term" value="F:toxin activity"/>
    <property type="evidence" value="ECO:0007669"/>
    <property type="project" value="UniProtKB-KW"/>
</dbReference>